<feature type="signal peptide" evidence="1">
    <location>
        <begin position="1"/>
        <end position="29"/>
    </location>
</feature>
<keyword evidence="3" id="KW-1185">Reference proteome</keyword>
<reference evidence="2 3" key="1">
    <citation type="submission" date="2018-03" db="EMBL/GenBank/DDBJ databases">
        <title>Aerobic endospore-forming bacteria genome sequencing and assembly.</title>
        <authorList>
            <person name="Cavalcante D.A."/>
            <person name="Driks A."/>
            <person name="Putonti C."/>
            <person name="De-Souza M.T."/>
        </authorList>
    </citation>
    <scope>NUCLEOTIDE SEQUENCE [LARGE SCALE GENOMIC DNA]</scope>
    <source>
        <strain evidence="2 3">SDF0028</strain>
    </source>
</reference>
<dbReference type="InterPro" id="IPR025648">
    <property type="entry name" value="DUF4358"/>
</dbReference>
<accession>A0ABY3AV22</accession>
<evidence type="ECO:0000256" key="1">
    <source>
        <dbReference type="SAM" id="SignalP"/>
    </source>
</evidence>
<dbReference type="RefSeq" id="WP_142542361.1">
    <property type="nucleotide sequence ID" value="NZ_SADY01000001.1"/>
</dbReference>
<dbReference type="Pfam" id="PF14270">
    <property type="entry name" value="DUF4358"/>
    <property type="match status" value="1"/>
</dbReference>
<evidence type="ECO:0000313" key="3">
    <source>
        <dbReference type="Proteomes" id="UP000316208"/>
    </source>
</evidence>
<protein>
    <submittedName>
        <fullName evidence="2">DUF4358 domain-containing protein</fullName>
    </submittedName>
</protein>
<keyword evidence="1" id="KW-0732">Signal</keyword>
<dbReference type="Proteomes" id="UP000316208">
    <property type="component" value="Unassembled WGS sequence"/>
</dbReference>
<feature type="chain" id="PRO_5045660614" evidence="1">
    <location>
        <begin position="30"/>
        <end position="164"/>
    </location>
</feature>
<sequence length="164" mass="18540">MNIYNQIARNRRFFALFIFVCLISALVGCTSNQSDINVSTAKIEEQIKQSVKLDKLKQGDAQKLKKLYDLGTEQVEDFLLYTASSNVRADEIAVIKVKDEKQIDSVKASIAKRIDAQAVKFKDYRPEENALLEKHVLKVKAHYILFAVSADAEQIEQAFDAALK</sequence>
<organism evidence="2 3">
    <name type="scientific">Paenibacillus popilliae</name>
    <name type="common">Bacillus popilliae</name>
    <dbReference type="NCBI Taxonomy" id="78057"/>
    <lineage>
        <taxon>Bacteria</taxon>
        <taxon>Bacillati</taxon>
        <taxon>Bacillota</taxon>
        <taxon>Bacilli</taxon>
        <taxon>Bacillales</taxon>
        <taxon>Paenibacillaceae</taxon>
        <taxon>Paenibacillus</taxon>
    </lineage>
</organism>
<name>A0ABY3AV22_PAEPP</name>
<evidence type="ECO:0000313" key="2">
    <source>
        <dbReference type="EMBL" id="TQR46375.1"/>
    </source>
</evidence>
<dbReference type="EMBL" id="SADY01000001">
    <property type="protein sequence ID" value="TQR46375.1"/>
    <property type="molecule type" value="Genomic_DNA"/>
</dbReference>
<proteinExistence type="predicted"/>
<comment type="caution">
    <text evidence="2">The sequence shown here is derived from an EMBL/GenBank/DDBJ whole genome shotgun (WGS) entry which is preliminary data.</text>
</comment>
<gene>
    <name evidence="2" type="ORF">C7Y44_01430</name>
</gene>